<dbReference type="InterPro" id="IPR036365">
    <property type="entry name" value="PGBD-like_sf"/>
</dbReference>
<keyword evidence="2" id="KW-0732">Signal</keyword>
<dbReference type="RefSeq" id="WP_381833778.1">
    <property type="nucleotide sequence ID" value="NZ_JBHTCF010000010.1"/>
</dbReference>
<dbReference type="Proteomes" id="UP001596523">
    <property type="component" value="Unassembled WGS sequence"/>
</dbReference>
<evidence type="ECO:0000256" key="2">
    <source>
        <dbReference type="SAM" id="SignalP"/>
    </source>
</evidence>
<dbReference type="SUPFAM" id="SSF47090">
    <property type="entry name" value="PGBD-like"/>
    <property type="match status" value="1"/>
</dbReference>
<feature type="region of interest" description="Disordered" evidence="1">
    <location>
        <begin position="120"/>
        <end position="150"/>
    </location>
</feature>
<evidence type="ECO:0000313" key="5">
    <source>
        <dbReference type="Proteomes" id="UP001596523"/>
    </source>
</evidence>
<evidence type="ECO:0000256" key="1">
    <source>
        <dbReference type="SAM" id="MobiDB-lite"/>
    </source>
</evidence>
<accession>A0ABW2JM41</accession>
<dbReference type="InterPro" id="IPR002477">
    <property type="entry name" value="Peptidoglycan-bd-like"/>
</dbReference>
<dbReference type="Gene3D" id="1.10.101.10">
    <property type="entry name" value="PGBD-like superfamily/PGBD"/>
    <property type="match status" value="1"/>
</dbReference>
<comment type="caution">
    <text evidence="4">The sequence shown here is derived from an EMBL/GenBank/DDBJ whole genome shotgun (WGS) entry which is preliminary data.</text>
</comment>
<feature type="signal peptide" evidence="2">
    <location>
        <begin position="1"/>
        <end position="28"/>
    </location>
</feature>
<feature type="chain" id="PRO_5046950906" evidence="2">
    <location>
        <begin position="29"/>
        <end position="150"/>
    </location>
</feature>
<protein>
    <submittedName>
        <fullName evidence="4">Peptidoglycan-binding protein</fullName>
    </submittedName>
</protein>
<feature type="domain" description="Peptidoglycan binding-like" evidence="3">
    <location>
        <begin position="78"/>
        <end position="135"/>
    </location>
</feature>
<organism evidence="4 5">
    <name type="scientific">Streptomyces monticola</name>
    <dbReference type="NCBI Taxonomy" id="2666263"/>
    <lineage>
        <taxon>Bacteria</taxon>
        <taxon>Bacillati</taxon>
        <taxon>Actinomycetota</taxon>
        <taxon>Actinomycetes</taxon>
        <taxon>Kitasatosporales</taxon>
        <taxon>Streptomycetaceae</taxon>
        <taxon>Streptomyces</taxon>
    </lineage>
</organism>
<dbReference type="Pfam" id="PF01471">
    <property type="entry name" value="PG_binding_1"/>
    <property type="match status" value="1"/>
</dbReference>
<gene>
    <name evidence="4" type="ORF">ACFQVC_23735</name>
</gene>
<keyword evidence="5" id="KW-1185">Reference proteome</keyword>
<proteinExistence type="predicted"/>
<evidence type="ECO:0000313" key="4">
    <source>
        <dbReference type="EMBL" id="MFC7307226.1"/>
    </source>
</evidence>
<reference evidence="5" key="1">
    <citation type="journal article" date="2019" name="Int. J. Syst. Evol. Microbiol.">
        <title>The Global Catalogue of Microorganisms (GCM) 10K type strain sequencing project: providing services to taxonomists for standard genome sequencing and annotation.</title>
        <authorList>
            <consortium name="The Broad Institute Genomics Platform"/>
            <consortium name="The Broad Institute Genome Sequencing Center for Infectious Disease"/>
            <person name="Wu L."/>
            <person name="Ma J."/>
        </authorList>
    </citation>
    <scope>NUCLEOTIDE SEQUENCE [LARGE SCALE GENOMIC DNA]</scope>
    <source>
        <strain evidence="5">SYNS20</strain>
    </source>
</reference>
<sequence>MIAQRKVRTAFAAATLVTGLLAGTTATAAAAGSPKEATAGTTAAALPTCTKVKHHNFRWVPAASNGSINCVMGRGSQSAAVKHLQHTMWYCSRYKKNISRDGKFGPKTEAALKSVQRKEGVNDDGVYGPKTRKKMHFPISDGSPGVCGRI</sequence>
<dbReference type="InterPro" id="IPR036366">
    <property type="entry name" value="PGBDSf"/>
</dbReference>
<name>A0ABW2JM41_9ACTN</name>
<evidence type="ECO:0000259" key="3">
    <source>
        <dbReference type="Pfam" id="PF01471"/>
    </source>
</evidence>
<dbReference type="EMBL" id="JBHTCF010000010">
    <property type="protein sequence ID" value="MFC7307226.1"/>
    <property type="molecule type" value="Genomic_DNA"/>
</dbReference>